<feature type="transmembrane region" description="Helical" evidence="5">
    <location>
        <begin position="115"/>
        <end position="134"/>
    </location>
</feature>
<evidence type="ECO:0000313" key="7">
    <source>
        <dbReference type="Proteomes" id="UP000196005"/>
    </source>
</evidence>
<feature type="transmembrane region" description="Helical" evidence="5">
    <location>
        <begin position="146"/>
        <end position="168"/>
    </location>
</feature>
<dbReference type="InterPro" id="IPR051598">
    <property type="entry name" value="TSUP/Inactive_protease-like"/>
</dbReference>
<dbReference type="Pfam" id="PF01925">
    <property type="entry name" value="TauE"/>
    <property type="match status" value="1"/>
</dbReference>
<dbReference type="EMBL" id="CP021416">
    <property type="protein sequence ID" value="ARU48187.1"/>
    <property type="molecule type" value="Genomic_DNA"/>
</dbReference>
<evidence type="ECO:0000256" key="4">
    <source>
        <dbReference type="ARBA" id="ARBA00023136"/>
    </source>
</evidence>
<dbReference type="PANTHER" id="PTHR43701:SF2">
    <property type="entry name" value="MEMBRANE TRANSPORTER PROTEIN YJNA-RELATED"/>
    <property type="match status" value="1"/>
</dbReference>
<protein>
    <recommendedName>
        <fullName evidence="5">Probable membrane transporter protein</fullName>
    </recommendedName>
</protein>
<feature type="transmembrane region" description="Helical" evidence="5">
    <location>
        <begin position="223"/>
        <end position="243"/>
    </location>
</feature>
<keyword evidence="5" id="KW-1003">Cell membrane</keyword>
<sequence>MKKESLHTHVPFKSFLGGLSVSTLGGLIGLGGAEFRLPLLVGYFGFSTLLAIMINKLTSLATVLFSLIFRVYYTGAIDLYANMSTVIVLLIGSMIGAWLGAHYACLLHERFLNKLIAFILVILSLSMISSHLYVIELYPTAVLTGVSLQCIGFIAGIFIGVIAAILGVAGGEFLIPTLMLLYGFDMKIAGTLSLCISLPTMIVAFIRYSRNQVFSQLKEHKKFILFMVIGSFVGSLIGAYVLQFIHSQWLVWILGIILMLSAIKVFSHSKKSS</sequence>
<dbReference type="RefSeq" id="WP_192866775.1">
    <property type="nucleotide sequence ID" value="NZ_CP021416.1"/>
</dbReference>
<reference evidence="7" key="1">
    <citation type="submission" date="2017-05" db="EMBL/GenBank/DDBJ databases">
        <title>Dechlorination kinetics govern the competition between two new strains of the genus Sulfurospirillum.</title>
        <authorList>
            <person name="Buttet G.F."/>
            <person name="Murray A.M."/>
            <person name="Goris T."/>
            <person name="Burion M."/>
            <person name="Lin B."/>
            <person name="Rolle M."/>
            <person name="Maillard J."/>
        </authorList>
    </citation>
    <scope>NUCLEOTIDE SEQUENCE [LARGE SCALE GENOMIC DNA]</scope>
    <source>
        <strain evidence="7">SL2-1</strain>
    </source>
</reference>
<feature type="transmembrane region" description="Helical" evidence="5">
    <location>
        <begin position="12"/>
        <end position="31"/>
    </location>
</feature>
<dbReference type="Proteomes" id="UP000196005">
    <property type="component" value="Chromosome"/>
</dbReference>
<keyword evidence="7" id="KW-1185">Reference proteome</keyword>
<feature type="transmembrane region" description="Helical" evidence="5">
    <location>
        <begin position="249"/>
        <end position="267"/>
    </location>
</feature>
<dbReference type="KEGG" id="suls:Sdiek1_1021"/>
<evidence type="ECO:0000256" key="2">
    <source>
        <dbReference type="ARBA" id="ARBA00022692"/>
    </source>
</evidence>
<evidence type="ECO:0000256" key="1">
    <source>
        <dbReference type="ARBA" id="ARBA00004141"/>
    </source>
</evidence>
<feature type="transmembrane region" description="Helical" evidence="5">
    <location>
        <begin position="43"/>
        <end position="67"/>
    </location>
</feature>
<accession>A0A1Y0HJA5</accession>
<organism evidence="6 7">
    <name type="scientific">Sulfurospirillum diekertiae</name>
    <dbReference type="NCBI Taxonomy" id="1854492"/>
    <lineage>
        <taxon>Bacteria</taxon>
        <taxon>Pseudomonadati</taxon>
        <taxon>Campylobacterota</taxon>
        <taxon>Epsilonproteobacteria</taxon>
        <taxon>Campylobacterales</taxon>
        <taxon>Sulfurospirillaceae</taxon>
        <taxon>Sulfurospirillum</taxon>
    </lineage>
</organism>
<gene>
    <name evidence="6" type="ORF">Sdiek1_1021</name>
</gene>
<evidence type="ECO:0000256" key="5">
    <source>
        <dbReference type="RuleBase" id="RU363041"/>
    </source>
</evidence>
<comment type="similarity">
    <text evidence="5">Belongs to the 4-toluene sulfonate uptake permease (TSUP) (TC 2.A.102) family.</text>
</comment>
<evidence type="ECO:0000313" key="6">
    <source>
        <dbReference type="EMBL" id="ARU48187.1"/>
    </source>
</evidence>
<dbReference type="PANTHER" id="PTHR43701">
    <property type="entry name" value="MEMBRANE TRANSPORTER PROTEIN MJ0441-RELATED"/>
    <property type="match status" value="1"/>
</dbReference>
<proteinExistence type="inferred from homology"/>
<keyword evidence="3 5" id="KW-1133">Transmembrane helix</keyword>
<dbReference type="InterPro" id="IPR002781">
    <property type="entry name" value="TM_pro_TauE-like"/>
</dbReference>
<feature type="transmembrane region" description="Helical" evidence="5">
    <location>
        <begin position="188"/>
        <end position="208"/>
    </location>
</feature>
<name>A0A1Y0HJA5_9BACT</name>
<dbReference type="AlphaFoldDB" id="A0A1Y0HJA5"/>
<feature type="transmembrane region" description="Helical" evidence="5">
    <location>
        <begin position="79"/>
        <end position="103"/>
    </location>
</feature>
<comment type="subcellular location">
    <subcellularLocation>
        <location evidence="5">Cell membrane</location>
        <topology evidence="5">Multi-pass membrane protein</topology>
    </subcellularLocation>
    <subcellularLocation>
        <location evidence="1">Membrane</location>
        <topology evidence="1">Multi-pass membrane protein</topology>
    </subcellularLocation>
</comment>
<evidence type="ECO:0000256" key="3">
    <source>
        <dbReference type="ARBA" id="ARBA00022989"/>
    </source>
</evidence>
<dbReference type="GO" id="GO:0005886">
    <property type="term" value="C:plasma membrane"/>
    <property type="evidence" value="ECO:0007669"/>
    <property type="project" value="UniProtKB-SubCell"/>
</dbReference>
<keyword evidence="4 5" id="KW-0472">Membrane</keyword>
<keyword evidence="2 5" id="KW-0812">Transmembrane</keyword>